<dbReference type="GO" id="GO:0009279">
    <property type="term" value="C:cell outer membrane"/>
    <property type="evidence" value="ECO:0007669"/>
    <property type="project" value="UniProtKB-SubCell"/>
</dbReference>
<feature type="compositionally biased region" description="Pro residues" evidence="5">
    <location>
        <begin position="43"/>
        <end position="55"/>
    </location>
</feature>
<keyword evidence="3" id="KW-0998">Cell outer membrane</keyword>
<sequence length="216" mass="23839">MVPRRPPDRAPGRHHRLALRDPGGRRHAHASLCSAAREQARDPPTPQATPTPQAAPAPKAQPELRPVHVAEVNRELRFAENGVEAKLLAFLRDKGAKYDDKTWFEFDRLVFDTNAQTLAAGSHEQLENLAAILKAYPNVHIKIGGYTDNTGDPNANLKLSQERADNVKKELVARGVPGDRIETEGYGEQHPVAANTTEEGRAQNRRIALRVLPPKS</sequence>
<dbReference type="Gene3D" id="3.30.1330.60">
    <property type="entry name" value="OmpA-like domain"/>
    <property type="match status" value="1"/>
</dbReference>
<dbReference type="PRINTS" id="PR01023">
    <property type="entry name" value="NAFLGMOTY"/>
</dbReference>
<keyword evidence="2 4" id="KW-0472">Membrane</keyword>
<reference evidence="7" key="1">
    <citation type="submission" date="2022-11" db="EMBL/GenBank/DDBJ databases">
        <title>Minimal conservation of predation-associated metabolite biosynthetic gene clusters underscores biosynthetic potential of Myxococcota including descriptions for ten novel species: Archangium lansinium sp. nov., Myxococcus landrumus sp. nov., Nannocystis bai.</title>
        <authorList>
            <person name="Ahearne A."/>
            <person name="Stevens C."/>
            <person name="Phillips K."/>
        </authorList>
    </citation>
    <scope>NUCLEOTIDE SEQUENCE</scope>
    <source>
        <strain evidence="7">Na p29</strain>
    </source>
</reference>
<dbReference type="InterPro" id="IPR006664">
    <property type="entry name" value="OMP_bac"/>
</dbReference>
<comment type="caution">
    <text evidence="7">The sequence shown here is derived from an EMBL/GenBank/DDBJ whole genome shotgun (WGS) entry which is preliminary data.</text>
</comment>
<dbReference type="PANTHER" id="PTHR30329:SF21">
    <property type="entry name" value="LIPOPROTEIN YIAD-RELATED"/>
    <property type="match status" value="1"/>
</dbReference>
<feature type="compositionally biased region" description="Basic and acidic residues" evidence="5">
    <location>
        <begin position="1"/>
        <end position="11"/>
    </location>
</feature>
<dbReference type="Pfam" id="PF00691">
    <property type="entry name" value="OmpA"/>
    <property type="match status" value="1"/>
</dbReference>
<evidence type="ECO:0000256" key="1">
    <source>
        <dbReference type="ARBA" id="ARBA00004442"/>
    </source>
</evidence>
<comment type="subcellular location">
    <subcellularLocation>
        <location evidence="1">Cell outer membrane</location>
    </subcellularLocation>
</comment>
<keyword evidence="8" id="KW-1185">Reference proteome</keyword>
<accession>A0A9X3ENM2</accession>
<organism evidence="7 8">
    <name type="scientific">Nannocystis pusilla</name>
    <dbReference type="NCBI Taxonomy" id="889268"/>
    <lineage>
        <taxon>Bacteria</taxon>
        <taxon>Pseudomonadati</taxon>
        <taxon>Myxococcota</taxon>
        <taxon>Polyangia</taxon>
        <taxon>Nannocystales</taxon>
        <taxon>Nannocystaceae</taxon>
        <taxon>Nannocystis</taxon>
    </lineage>
</organism>
<dbReference type="PANTHER" id="PTHR30329">
    <property type="entry name" value="STATOR ELEMENT OF FLAGELLAR MOTOR COMPLEX"/>
    <property type="match status" value="1"/>
</dbReference>
<evidence type="ECO:0000259" key="6">
    <source>
        <dbReference type="PROSITE" id="PS51123"/>
    </source>
</evidence>
<dbReference type="PROSITE" id="PS51123">
    <property type="entry name" value="OMPA_2"/>
    <property type="match status" value="1"/>
</dbReference>
<dbReference type="EMBL" id="JAPNKE010000002">
    <property type="protein sequence ID" value="MCY1006991.1"/>
    <property type="molecule type" value="Genomic_DNA"/>
</dbReference>
<dbReference type="InterPro" id="IPR036737">
    <property type="entry name" value="OmpA-like_sf"/>
</dbReference>
<feature type="region of interest" description="Disordered" evidence="5">
    <location>
        <begin position="180"/>
        <end position="216"/>
    </location>
</feature>
<evidence type="ECO:0000256" key="3">
    <source>
        <dbReference type="ARBA" id="ARBA00023237"/>
    </source>
</evidence>
<dbReference type="Proteomes" id="UP001150924">
    <property type="component" value="Unassembled WGS sequence"/>
</dbReference>
<feature type="domain" description="OmpA-like" evidence="6">
    <location>
        <begin position="98"/>
        <end position="215"/>
    </location>
</feature>
<dbReference type="PRINTS" id="PR01021">
    <property type="entry name" value="OMPADOMAIN"/>
</dbReference>
<dbReference type="RefSeq" id="WP_267769473.1">
    <property type="nucleotide sequence ID" value="NZ_JAPNKE010000002.1"/>
</dbReference>
<feature type="region of interest" description="Disordered" evidence="5">
    <location>
        <begin position="1"/>
        <end position="63"/>
    </location>
</feature>
<evidence type="ECO:0000313" key="8">
    <source>
        <dbReference type="Proteomes" id="UP001150924"/>
    </source>
</evidence>
<dbReference type="CDD" id="cd07185">
    <property type="entry name" value="OmpA_C-like"/>
    <property type="match status" value="1"/>
</dbReference>
<gene>
    <name evidence="7" type="ORF">OV079_15785</name>
</gene>
<protein>
    <submittedName>
        <fullName evidence="7">OmpA family protein</fullName>
    </submittedName>
</protein>
<evidence type="ECO:0000256" key="4">
    <source>
        <dbReference type="PROSITE-ProRule" id="PRU00473"/>
    </source>
</evidence>
<dbReference type="AlphaFoldDB" id="A0A9X3ENM2"/>
<name>A0A9X3ENM2_9BACT</name>
<proteinExistence type="predicted"/>
<evidence type="ECO:0000256" key="5">
    <source>
        <dbReference type="SAM" id="MobiDB-lite"/>
    </source>
</evidence>
<dbReference type="SUPFAM" id="SSF103088">
    <property type="entry name" value="OmpA-like"/>
    <property type="match status" value="1"/>
</dbReference>
<evidence type="ECO:0000313" key="7">
    <source>
        <dbReference type="EMBL" id="MCY1006991.1"/>
    </source>
</evidence>
<evidence type="ECO:0000256" key="2">
    <source>
        <dbReference type="ARBA" id="ARBA00023136"/>
    </source>
</evidence>
<dbReference type="InterPro" id="IPR050330">
    <property type="entry name" value="Bact_OuterMem_StrucFunc"/>
</dbReference>
<dbReference type="InterPro" id="IPR006665">
    <property type="entry name" value="OmpA-like"/>
</dbReference>